<dbReference type="InterPro" id="IPR045570">
    <property type="entry name" value="Metalloprtase-TldD/E_cen_dom"/>
</dbReference>
<dbReference type="InterPro" id="IPR045569">
    <property type="entry name" value="Metalloprtase-TldD/E_C"/>
</dbReference>
<feature type="domain" description="Metalloprotease TldD/E central" evidence="4">
    <location>
        <begin position="124"/>
        <end position="222"/>
    </location>
</feature>
<reference evidence="5 6" key="1">
    <citation type="journal article" date="2010" name="Science">
        <title>Genomic comparison of the ants Camponotus floridanus and Harpegnathos saltator.</title>
        <authorList>
            <person name="Bonasio R."/>
            <person name="Zhang G."/>
            <person name="Ye C."/>
            <person name="Mutti N.S."/>
            <person name="Fang X."/>
            <person name="Qin N."/>
            <person name="Donahue G."/>
            <person name="Yang P."/>
            <person name="Li Q."/>
            <person name="Li C."/>
            <person name="Zhang P."/>
            <person name="Huang Z."/>
            <person name="Berger S.L."/>
            <person name="Reinberg D."/>
            <person name="Wang J."/>
            <person name="Liebig J."/>
        </authorList>
    </citation>
    <scope>NUCLEOTIDE SEQUENCE [LARGE SCALE GENOMIC DNA]</scope>
    <source>
        <strain evidence="5 6">Hsal</strain>
    </source>
</reference>
<dbReference type="GO" id="GO:0006508">
    <property type="term" value="P:proteolysis"/>
    <property type="evidence" value="ECO:0007669"/>
    <property type="project" value="InterPro"/>
</dbReference>
<proteinExistence type="inferred from homology"/>
<dbReference type="Gene3D" id="3.30.2290.10">
    <property type="entry name" value="PmbA/TldD superfamily"/>
    <property type="match status" value="1"/>
</dbReference>
<dbReference type="SUPFAM" id="SSF111283">
    <property type="entry name" value="Putative modulator of DNA gyrase, PmbA/TldD"/>
    <property type="match status" value="1"/>
</dbReference>
<dbReference type="PANTHER" id="PTHR43421">
    <property type="entry name" value="METALLOPROTEASE PMBA"/>
    <property type="match status" value="1"/>
</dbReference>
<gene>
    <name evidence="5" type="primary">pmbA</name>
    <name evidence="5" type="ORF">BHV28_13380</name>
</gene>
<organism evidence="5 6">
    <name type="scientific">Candidatus Tokpelaia hoelldobleri</name>
    <dbReference type="NCBI Taxonomy" id="1902579"/>
    <lineage>
        <taxon>Bacteria</taxon>
        <taxon>Pseudomonadati</taxon>
        <taxon>Pseudomonadota</taxon>
        <taxon>Alphaproteobacteria</taxon>
        <taxon>Hyphomicrobiales</taxon>
        <taxon>Candidatus Tokpelaia</taxon>
    </lineage>
</organism>
<dbReference type="InterPro" id="IPR047657">
    <property type="entry name" value="PmbA"/>
</dbReference>
<evidence type="ECO:0000313" key="6">
    <source>
        <dbReference type="Proteomes" id="UP000188912"/>
    </source>
</evidence>
<dbReference type="InterPro" id="IPR035068">
    <property type="entry name" value="TldD/PmbA_N"/>
</dbReference>
<dbReference type="KEGG" id="thd:BHV28_13380"/>
<evidence type="ECO:0000313" key="5">
    <source>
        <dbReference type="EMBL" id="AQS42021.1"/>
    </source>
</evidence>
<dbReference type="Pfam" id="PF19290">
    <property type="entry name" value="PmbA_TldD_2nd"/>
    <property type="match status" value="1"/>
</dbReference>
<accession>A0A1U9JW04</accession>
<dbReference type="GO" id="GO:0005829">
    <property type="term" value="C:cytosol"/>
    <property type="evidence" value="ECO:0007669"/>
    <property type="project" value="TreeGrafter"/>
</dbReference>
<dbReference type="InterPro" id="IPR002510">
    <property type="entry name" value="Metalloprtase-TldD/E_N"/>
</dbReference>
<reference evidence="5 6" key="2">
    <citation type="journal article" date="2016" name="Sci. Rep.">
        <title>The genome of Rhizobiales bacteria in predatory ants reveals urease gene functions but no genes for nitrogen fixation.</title>
        <authorList>
            <person name="Neuvonen M.M."/>
            <person name="Tamarit D."/>
            <person name="Naslund K."/>
            <person name="Liebig J."/>
            <person name="Feldhaar H."/>
            <person name="Moran N.A."/>
            <person name="Guy L."/>
            <person name="Andersson S.G."/>
        </authorList>
    </citation>
    <scope>NUCLEOTIDE SEQUENCE [LARGE SCALE GENOMIC DNA]</scope>
    <source>
        <strain evidence="5 6">Hsal</strain>
    </source>
</reference>
<dbReference type="PANTHER" id="PTHR43421:SF1">
    <property type="entry name" value="METALLOPROTEASE PMBA"/>
    <property type="match status" value="1"/>
</dbReference>
<evidence type="ECO:0000256" key="1">
    <source>
        <dbReference type="ARBA" id="ARBA00005836"/>
    </source>
</evidence>
<dbReference type="InterPro" id="IPR036059">
    <property type="entry name" value="TldD/PmbA_sf"/>
</dbReference>
<evidence type="ECO:0000259" key="3">
    <source>
        <dbReference type="Pfam" id="PF19289"/>
    </source>
</evidence>
<keyword evidence="6" id="KW-1185">Reference proteome</keyword>
<dbReference type="AlphaFoldDB" id="A0A1U9JW04"/>
<protein>
    <submittedName>
        <fullName evidence="5">PmbA protein, maturation of antibiotic mccb17</fullName>
    </submittedName>
</protein>
<dbReference type="EMBL" id="CP017315">
    <property type="protein sequence ID" value="AQS42021.1"/>
    <property type="molecule type" value="Genomic_DNA"/>
</dbReference>
<dbReference type="GO" id="GO:0008237">
    <property type="term" value="F:metallopeptidase activity"/>
    <property type="evidence" value="ECO:0007669"/>
    <property type="project" value="InterPro"/>
</dbReference>
<feature type="domain" description="Metalloprotease TldD/E N-terminal" evidence="2">
    <location>
        <begin position="28"/>
        <end position="89"/>
    </location>
</feature>
<evidence type="ECO:0000259" key="2">
    <source>
        <dbReference type="Pfam" id="PF01523"/>
    </source>
</evidence>
<sequence length="445" mass="46249">MDRATQELLDRASALVEAAKRAGADASDAVVARSSGRSVSVRHGKVEATSSGESDAFSLRVFVGNRTASITANKVGEPADLAARAVAMARVAPENPFEGLADSALLAKNIRDLELVDTVEPDSGQLTRDALAMEEAALGVKGVTNSGGVGASAGAGGFVLVTSHGFCGQTLSSRFSRSCSVVAGDGTAMERDYDYTSALHFADLETSADVGARAGARAVRRLGARQAGTGRVDVVFDPRVARGIAGHLAGMVNGAAVVRRTSLLRDHMGQKIMRSGVRVSDDPLRVRGVASRPFDGEGVEGKALDIIEDGVLRNWLLSSASARELGLETNGRGVRAGTSVVPASTNFAIEAGDVAPADMIKTIKNGFYVSELFGHGVDFVTGQYSRGASGFWIENGELSYPVSGVTLGSDLLHMFAHLTPANDLDRRYGAAAPTLLIEGMTLAGK</sequence>
<name>A0A1U9JW04_9HYPH</name>
<comment type="similarity">
    <text evidence="1">Belongs to the peptidase U62 family.</text>
</comment>
<evidence type="ECO:0000259" key="4">
    <source>
        <dbReference type="Pfam" id="PF19290"/>
    </source>
</evidence>
<feature type="domain" description="Metalloprotease TldD/E C-terminal" evidence="3">
    <location>
        <begin position="229"/>
        <end position="444"/>
    </location>
</feature>
<dbReference type="STRING" id="1902579.BHV28_13380"/>
<dbReference type="Pfam" id="PF01523">
    <property type="entry name" value="PmbA_TldD_1st"/>
    <property type="match status" value="1"/>
</dbReference>
<dbReference type="Pfam" id="PF19289">
    <property type="entry name" value="PmbA_TldD_3rd"/>
    <property type="match status" value="1"/>
</dbReference>
<dbReference type="Proteomes" id="UP000188912">
    <property type="component" value="Chromosome"/>
</dbReference>